<name>A0ACC2XTZ1_9TREE</name>
<evidence type="ECO:0000313" key="2">
    <source>
        <dbReference type="Proteomes" id="UP001234202"/>
    </source>
</evidence>
<organism evidence="1 2">
    <name type="scientific">Naganishia onofrii</name>
    <dbReference type="NCBI Taxonomy" id="1851511"/>
    <lineage>
        <taxon>Eukaryota</taxon>
        <taxon>Fungi</taxon>
        <taxon>Dikarya</taxon>
        <taxon>Basidiomycota</taxon>
        <taxon>Agaricomycotina</taxon>
        <taxon>Tremellomycetes</taxon>
        <taxon>Filobasidiales</taxon>
        <taxon>Filobasidiaceae</taxon>
        <taxon>Naganishia</taxon>
    </lineage>
</organism>
<comment type="caution">
    <text evidence="1">The sequence shown here is derived from an EMBL/GenBank/DDBJ whole genome shotgun (WGS) entry which is preliminary data.</text>
</comment>
<gene>
    <name evidence="1" type="ORF">QFC24_001872</name>
</gene>
<keyword evidence="2" id="KW-1185">Reference proteome</keyword>
<dbReference type="Proteomes" id="UP001234202">
    <property type="component" value="Unassembled WGS sequence"/>
</dbReference>
<proteinExistence type="predicted"/>
<reference evidence="1" key="1">
    <citation type="submission" date="2023-04" db="EMBL/GenBank/DDBJ databases">
        <title>Draft Genome sequencing of Naganishia species isolated from polar environments using Oxford Nanopore Technology.</title>
        <authorList>
            <person name="Leo P."/>
            <person name="Venkateswaran K."/>
        </authorList>
    </citation>
    <scope>NUCLEOTIDE SEQUENCE</scope>
    <source>
        <strain evidence="1">DBVPG 5303</strain>
    </source>
</reference>
<sequence>MRLGHFLPWLCAGLLASAQSSTVSQNSAAISRTATSRSASPTGNSNVSELITTILTTITPASSGAAPLTTSFVLTITLNSTIPIATNSSSSTTYGNGTTVYNNGTTVFSDGTTITSNGTVISSNGTTIINGTKVEVWNGTQAWLPFTVRTDGAYGAGGAVLLLSGGFVGVLGGKHRWSSMAIVSGYSCLLFTLVLILRFGVEAKLNPPSPQYPGATERGLYCLACIIAAVIGSGIGLFFFKYTRYWVCGLGGFALGWFIMAFRAGGVTGNSIVGRWGLIGGLSVVTFIASLFPRWHHHLLLVSTALLGSTALTLGIDCFTRAGLKEFYIWNLGFRDLFPKVQGYKYPLLTIMQVELGVLAAFFLIGTAIQYRVLGKLHVKVQQLQSEERARRDAEEEEKAAARFKIVEEDREKWEGTYGNKKGQMTAMEEGLPLATLSKDSRLDSTLSLMRRTTSGYEVHSSTSGYSPGTHPEGEGAGSANLLPQMQLGDSITAATGIDTDRGPSSLTVTPEEAERLRLKKEIEDTKKSIEFLRTSTPTSSVPLLERPLSSAAPYDSARSGRPSALSYGSRVSGYSQLPLTSASPVSATGPANREWEEYLADRKLFTPPAGVTPPIDSSFGRLSKMSDSVLEAIRKRERTMSAQELGAGLADGETLMETGIDPKPSSAMPYSRRHSSMEVLATAQPTRPAPTYTTKPGPQSGYRSPPIITGHADSNLLIKSGVGLSVPTDNAQRGSISFEELNARHRNRLSKLQLPVTEELQNSIQLAEVKARYDKNREAEKRAAARKATVDSVPGPRKVSQPTGNVDTPQSPLARGPESSVLAIIPQESGTSKAARWAQRQSTLGLALENPVASERQSGQERARRSGRQYVGPDRVVN</sequence>
<accession>A0ACC2XTZ1</accession>
<dbReference type="EMBL" id="JASBWV010000004">
    <property type="protein sequence ID" value="KAJ9126839.1"/>
    <property type="molecule type" value="Genomic_DNA"/>
</dbReference>
<protein>
    <submittedName>
        <fullName evidence="1">Uncharacterized protein</fullName>
    </submittedName>
</protein>
<evidence type="ECO:0000313" key="1">
    <source>
        <dbReference type="EMBL" id="KAJ9126839.1"/>
    </source>
</evidence>